<dbReference type="GO" id="GO:0019563">
    <property type="term" value="P:glycerol catabolic process"/>
    <property type="evidence" value="ECO:0007669"/>
    <property type="project" value="TreeGrafter"/>
</dbReference>
<evidence type="ECO:0000256" key="1">
    <source>
        <dbReference type="ARBA" id="ARBA00009156"/>
    </source>
</evidence>
<evidence type="ECO:0000313" key="11">
    <source>
        <dbReference type="Proteomes" id="UP000219111"/>
    </source>
</evidence>
<dbReference type="PANTHER" id="PTHR10196:SF69">
    <property type="entry name" value="GLYCEROL KINASE"/>
    <property type="match status" value="1"/>
</dbReference>
<dbReference type="PROSITE" id="PS00445">
    <property type="entry name" value="FGGY_KINASES_2"/>
    <property type="match status" value="1"/>
</dbReference>
<keyword evidence="2 7" id="KW-0808">Transferase</keyword>
<evidence type="ECO:0000313" key="10">
    <source>
        <dbReference type="EMBL" id="SOC00093.1"/>
    </source>
</evidence>
<keyword evidence="3" id="KW-0547">Nucleotide-binding</keyword>
<dbReference type="Pfam" id="PF00370">
    <property type="entry name" value="FGGY_N"/>
    <property type="match status" value="1"/>
</dbReference>
<name>A0A285RZX1_9RHOB</name>
<dbReference type="SUPFAM" id="SSF53067">
    <property type="entry name" value="Actin-like ATPase domain"/>
    <property type="match status" value="2"/>
</dbReference>
<evidence type="ECO:0000256" key="5">
    <source>
        <dbReference type="ARBA" id="ARBA00022840"/>
    </source>
</evidence>
<dbReference type="EMBL" id="OBMT01000002">
    <property type="protein sequence ID" value="SOC00093.1"/>
    <property type="molecule type" value="Genomic_DNA"/>
</dbReference>
<dbReference type="Gene3D" id="3.30.420.40">
    <property type="match status" value="2"/>
</dbReference>
<dbReference type="OrthoDB" id="9805576at2"/>
<evidence type="ECO:0000259" key="9">
    <source>
        <dbReference type="Pfam" id="PF02782"/>
    </source>
</evidence>
<evidence type="ECO:0000256" key="6">
    <source>
        <dbReference type="ARBA" id="ARBA00043149"/>
    </source>
</evidence>
<evidence type="ECO:0000256" key="7">
    <source>
        <dbReference type="RuleBase" id="RU003733"/>
    </source>
</evidence>
<keyword evidence="4 7" id="KW-0418">Kinase</keyword>
<dbReference type="InterPro" id="IPR018483">
    <property type="entry name" value="Carb_kinase_FGGY_CS"/>
</dbReference>
<proteinExistence type="inferred from homology"/>
<gene>
    <name evidence="10" type="ORF">SAMN05877831_102285</name>
</gene>
<dbReference type="CDD" id="cd07769">
    <property type="entry name" value="ASKHA_NBD_FGGY_GK"/>
    <property type="match status" value="1"/>
</dbReference>
<dbReference type="AlphaFoldDB" id="A0A285RZX1"/>
<dbReference type="InterPro" id="IPR018485">
    <property type="entry name" value="FGGY_C"/>
</dbReference>
<dbReference type="GO" id="GO:0005524">
    <property type="term" value="F:ATP binding"/>
    <property type="evidence" value="ECO:0007669"/>
    <property type="project" value="UniProtKB-KW"/>
</dbReference>
<protein>
    <recommendedName>
        <fullName evidence="6">ATP:glycerol 3-phosphotransferase</fullName>
    </recommendedName>
</protein>
<feature type="domain" description="Carbohydrate kinase FGGY N-terminal" evidence="8">
    <location>
        <begin position="10"/>
        <end position="252"/>
    </location>
</feature>
<dbReference type="InterPro" id="IPR000577">
    <property type="entry name" value="Carb_kinase_FGGY"/>
</dbReference>
<comment type="similarity">
    <text evidence="1 7">Belongs to the FGGY kinase family.</text>
</comment>
<dbReference type="GO" id="GO:0004370">
    <property type="term" value="F:glycerol kinase activity"/>
    <property type="evidence" value="ECO:0007669"/>
    <property type="project" value="TreeGrafter"/>
</dbReference>
<sequence length="499" mass="51610">MTEPKDPERMILAIDEGTTNSKAVLFDATGRVRASGAAPVPIRHPEPGWVEQDAEAIWSATEQAISACVAAAPQAEIVAIGLSNQRESILIWDRVTGAPLGPVVTWQCRRSAAACAALRDAGHEPEVIARTGLPLDPMFPATKLAWLLEFHASGRAADTICAGTVDAWLIWKLTGGAVHATDASNAARTQLFNLAEGRWDETLCALFGIPPEVLPDVAESAHVFGSTAGVAGLPDGIPVAAAIGDSHAALFGHGATRPGDGKVTFGTGSSIMTTVPAFSAPPKGLTTTIAWKIGGQITYAFEGNILVSASILPWTADLLGLGSVDDLVALAETVETSLGVALVPAHVGLGAPHWNATARGVISGLSFGSGRAHLARAALDSLALQVADVVEIVRAGSGHPIGRLFVDGGPSRNRRLMQRVADILDQPVITSESVDASARGAAYLAGLAVGFWSDAETVAGLEPHDPPLVPALPDTARAALRADWKDALARTLLPAQSLA</sequence>
<dbReference type="RefSeq" id="WP_097069152.1">
    <property type="nucleotide sequence ID" value="NZ_OBMT01000002.1"/>
</dbReference>
<keyword evidence="5" id="KW-0067">ATP-binding</keyword>
<dbReference type="PIRSF" id="PIRSF000538">
    <property type="entry name" value="GlpK"/>
    <property type="match status" value="1"/>
</dbReference>
<evidence type="ECO:0000256" key="2">
    <source>
        <dbReference type="ARBA" id="ARBA00022679"/>
    </source>
</evidence>
<dbReference type="InterPro" id="IPR018484">
    <property type="entry name" value="FGGY_N"/>
</dbReference>
<dbReference type="Pfam" id="PF02782">
    <property type="entry name" value="FGGY_C"/>
    <property type="match status" value="1"/>
</dbReference>
<reference evidence="11" key="1">
    <citation type="submission" date="2017-08" db="EMBL/GenBank/DDBJ databases">
        <authorList>
            <person name="Varghese N."/>
            <person name="Submissions S."/>
        </authorList>
    </citation>
    <scope>NUCLEOTIDE SEQUENCE [LARGE SCALE GENOMIC DNA]</scope>
    <source>
        <strain evidence="11">JA276</strain>
    </source>
</reference>
<feature type="domain" description="Carbohydrate kinase FGGY C-terminal" evidence="9">
    <location>
        <begin position="262"/>
        <end position="448"/>
    </location>
</feature>
<evidence type="ECO:0000256" key="3">
    <source>
        <dbReference type="ARBA" id="ARBA00022741"/>
    </source>
</evidence>
<keyword evidence="11" id="KW-1185">Reference proteome</keyword>
<dbReference type="Proteomes" id="UP000219111">
    <property type="component" value="Unassembled WGS sequence"/>
</dbReference>
<accession>A0A285RZX1</accession>
<dbReference type="InterPro" id="IPR043129">
    <property type="entry name" value="ATPase_NBD"/>
</dbReference>
<organism evidence="10 11">
    <name type="scientific">Rhodobacter maris</name>
    <dbReference type="NCBI Taxonomy" id="446682"/>
    <lineage>
        <taxon>Bacteria</taxon>
        <taxon>Pseudomonadati</taxon>
        <taxon>Pseudomonadota</taxon>
        <taxon>Alphaproteobacteria</taxon>
        <taxon>Rhodobacterales</taxon>
        <taxon>Rhodobacter group</taxon>
        <taxon>Rhodobacter</taxon>
    </lineage>
</organism>
<evidence type="ECO:0000259" key="8">
    <source>
        <dbReference type="Pfam" id="PF00370"/>
    </source>
</evidence>
<evidence type="ECO:0000256" key="4">
    <source>
        <dbReference type="ARBA" id="ARBA00022777"/>
    </source>
</evidence>
<dbReference type="GO" id="GO:0005829">
    <property type="term" value="C:cytosol"/>
    <property type="evidence" value="ECO:0007669"/>
    <property type="project" value="TreeGrafter"/>
</dbReference>
<dbReference type="PANTHER" id="PTHR10196">
    <property type="entry name" value="SUGAR KINASE"/>
    <property type="match status" value="1"/>
</dbReference>